<evidence type="ECO:0000256" key="1">
    <source>
        <dbReference type="SAM" id="MobiDB-lite"/>
    </source>
</evidence>
<evidence type="ECO:0008006" key="5">
    <source>
        <dbReference type="Google" id="ProtNLM"/>
    </source>
</evidence>
<dbReference type="AlphaFoldDB" id="A0A427B2B5"/>
<proteinExistence type="predicted"/>
<protein>
    <recommendedName>
        <fullName evidence="5">Secreted protein</fullName>
    </recommendedName>
</protein>
<feature type="region of interest" description="Disordered" evidence="1">
    <location>
        <begin position="45"/>
        <end position="64"/>
    </location>
</feature>
<sequence>MLSVSVSSPALMFVDILPVAVVCSAQSFHSTGATQRISQVAQRRLHEDGPSSTSAMAGRAPEDGYRIVEDEVDGAVDELPLRVHIEPLNLQRQNTERSDPDRRATTWFFSGPAVAGDGCNHTAEEIKNEAVKNECMHGGTS</sequence>
<evidence type="ECO:0000313" key="3">
    <source>
        <dbReference type="EMBL" id="RRT82610.1"/>
    </source>
</evidence>
<evidence type="ECO:0000256" key="2">
    <source>
        <dbReference type="SAM" id="SignalP"/>
    </source>
</evidence>
<name>A0A427B2B5_ENSVE</name>
<accession>A0A427B2B5</accession>
<reference evidence="3 4" key="1">
    <citation type="journal article" date="2014" name="Agronomy (Basel)">
        <title>A Draft Genome Sequence for Ensete ventricosum, the Drought-Tolerant Tree Against Hunger.</title>
        <authorList>
            <person name="Harrison J."/>
            <person name="Moore K.A."/>
            <person name="Paszkiewicz K."/>
            <person name="Jones T."/>
            <person name="Grant M."/>
            <person name="Ambacheew D."/>
            <person name="Muzemil S."/>
            <person name="Studholme D.J."/>
        </authorList>
    </citation>
    <scope>NUCLEOTIDE SEQUENCE [LARGE SCALE GENOMIC DNA]</scope>
</reference>
<dbReference type="Proteomes" id="UP000287651">
    <property type="component" value="Unassembled WGS sequence"/>
</dbReference>
<evidence type="ECO:0000313" key="4">
    <source>
        <dbReference type="Proteomes" id="UP000287651"/>
    </source>
</evidence>
<organism evidence="3 4">
    <name type="scientific">Ensete ventricosum</name>
    <name type="common">Abyssinian banana</name>
    <name type="synonym">Musa ensete</name>
    <dbReference type="NCBI Taxonomy" id="4639"/>
    <lineage>
        <taxon>Eukaryota</taxon>
        <taxon>Viridiplantae</taxon>
        <taxon>Streptophyta</taxon>
        <taxon>Embryophyta</taxon>
        <taxon>Tracheophyta</taxon>
        <taxon>Spermatophyta</taxon>
        <taxon>Magnoliopsida</taxon>
        <taxon>Liliopsida</taxon>
        <taxon>Zingiberales</taxon>
        <taxon>Musaceae</taxon>
        <taxon>Ensete</taxon>
    </lineage>
</organism>
<gene>
    <name evidence="3" type="ORF">B296_00009011</name>
</gene>
<keyword evidence="2" id="KW-0732">Signal</keyword>
<feature type="chain" id="PRO_5019369798" description="Secreted protein" evidence="2">
    <location>
        <begin position="26"/>
        <end position="141"/>
    </location>
</feature>
<dbReference type="EMBL" id="AMZH03000660">
    <property type="protein sequence ID" value="RRT82610.1"/>
    <property type="molecule type" value="Genomic_DNA"/>
</dbReference>
<feature type="signal peptide" evidence="2">
    <location>
        <begin position="1"/>
        <end position="25"/>
    </location>
</feature>
<comment type="caution">
    <text evidence="3">The sequence shown here is derived from an EMBL/GenBank/DDBJ whole genome shotgun (WGS) entry which is preliminary data.</text>
</comment>